<accession>A0ABV4BF98</accession>
<evidence type="ECO:0000256" key="1">
    <source>
        <dbReference type="ARBA" id="ARBA00009437"/>
    </source>
</evidence>
<evidence type="ECO:0000313" key="6">
    <source>
        <dbReference type="EMBL" id="MEY6432027.1"/>
    </source>
</evidence>
<organism evidence="6 7">
    <name type="scientific">Thioalkalicoccus limnaeus</name>
    <dbReference type="NCBI Taxonomy" id="120681"/>
    <lineage>
        <taxon>Bacteria</taxon>
        <taxon>Pseudomonadati</taxon>
        <taxon>Pseudomonadota</taxon>
        <taxon>Gammaproteobacteria</taxon>
        <taxon>Chromatiales</taxon>
        <taxon>Chromatiaceae</taxon>
        <taxon>Thioalkalicoccus</taxon>
    </lineage>
</organism>
<evidence type="ECO:0000256" key="3">
    <source>
        <dbReference type="ARBA" id="ARBA00023125"/>
    </source>
</evidence>
<dbReference type="InterPro" id="IPR005119">
    <property type="entry name" value="LysR_subst-bd"/>
</dbReference>
<keyword evidence="4" id="KW-0804">Transcription</keyword>
<keyword evidence="2" id="KW-0805">Transcription regulation</keyword>
<name>A0ABV4BF98_9GAMM</name>
<proteinExistence type="inferred from homology"/>
<sequence length="313" mass="34450">MNLQQLRYVQEVARRGLNVSEAAAALHTSQPGISKQIRQLEAELGIEIFERHGKRLVEVTEPGRQVLAIASRLLGELDNLRQVGREFSDENKGRLAIATTHTQARYALPEAIRDFIAAYPDVELSLHQGNPRQICEMVLEGEADLAIATEALADYADLLVLPCYSWNRVVVAPLGHPLLATPLLTLENLALWPIVTYDLAFAGRRQMDRAFEARGIAPKVVLSAADADVIKTYVRMGLGLGIVARMAYDPEQDADLGMLDAAHLFAANVTGIGLRRNAWLRGFVYAFIERFAPHLTRAVIERTMAGGGSAFDI</sequence>
<dbReference type="InterPro" id="IPR036388">
    <property type="entry name" value="WH-like_DNA-bd_sf"/>
</dbReference>
<dbReference type="PRINTS" id="PR00039">
    <property type="entry name" value="HTHLYSR"/>
</dbReference>
<feature type="domain" description="HTH lysR-type" evidence="5">
    <location>
        <begin position="1"/>
        <end position="59"/>
    </location>
</feature>
<dbReference type="Gene3D" id="1.10.10.10">
    <property type="entry name" value="Winged helix-like DNA-binding domain superfamily/Winged helix DNA-binding domain"/>
    <property type="match status" value="1"/>
</dbReference>
<evidence type="ECO:0000313" key="7">
    <source>
        <dbReference type="Proteomes" id="UP001564408"/>
    </source>
</evidence>
<dbReference type="Proteomes" id="UP001564408">
    <property type="component" value="Unassembled WGS sequence"/>
</dbReference>
<reference evidence="6 7" key="1">
    <citation type="submission" date="2024-05" db="EMBL/GenBank/DDBJ databases">
        <title>Genome Sequence and Characterization of the New Strain Purple Sulfur Bacterium of Genus Thioalkalicoccus.</title>
        <authorList>
            <person name="Bryantseva I.A."/>
            <person name="Kyndt J.A."/>
            <person name="Imhoff J.F."/>
        </authorList>
    </citation>
    <scope>NUCLEOTIDE SEQUENCE [LARGE SCALE GENOMIC DNA]</scope>
    <source>
        <strain evidence="6 7">Um2</strain>
    </source>
</reference>
<evidence type="ECO:0000256" key="2">
    <source>
        <dbReference type="ARBA" id="ARBA00023015"/>
    </source>
</evidence>
<dbReference type="NCBIfam" id="NF009327">
    <property type="entry name" value="PRK12684.1"/>
    <property type="match status" value="1"/>
</dbReference>
<dbReference type="InterPro" id="IPR037423">
    <property type="entry name" value="CysB_PBP2"/>
</dbReference>
<dbReference type="RefSeq" id="WP_369666401.1">
    <property type="nucleotide sequence ID" value="NZ_JBDKXB010000005.1"/>
</dbReference>
<keyword evidence="7" id="KW-1185">Reference proteome</keyword>
<dbReference type="PANTHER" id="PTHR30126:SF6">
    <property type="entry name" value="HTH-TYPE TRANSCRIPTIONAL REGULATOR CYSB-RELATED"/>
    <property type="match status" value="1"/>
</dbReference>
<dbReference type="PANTHER" id="PTHR30126">
    <property type="entry name" value="HTH-TYPE TRANSCRIPTIONAL REGULATOR"/>
    <property type="match status" value="1"/>
</dbReference>
<dbReference type="Pfam" id="PF03466">
    <property type="entry name" value="LysR_substrate"/>
    <property type="match status" value="1"/>
</dbReference>
<gene>
    <name evidence="6" type="primary">cysB</name>
    <name evidence="6" type="ORF">ABC977_06335</name>
</gene>
<dbReference type="SUPFAM" id="SSF46785">
    <property type="entry name" value="Winged helix' DNA-binding domain"/>
    <property type="match status" value="1"/>
</dbReference>
<dbReference type="EMBL" id="JBDKXB010000005">
    <property type="protein sequence ID" value="MEY6432027.1"/>
    <property type="molecule type" value="Genomic_DNA"/>
</dbReference>
<dbReference type="NCBIfam" id="NF009326">
    <property type="entry name" value="PRK12681.1"/>
    <property type="match status" value="1"/>
</dbReference>
<comment type="similarity">
    <text evidence="1">Belongs to the LysR transcriptional regulatory family.</text>
</comment>
<dbReference type="InterPro" id="IPR036390">
    <property type="entry name" value="WH_DNA-bd_sf"/>
</dbReference>
<protein>
    <submittedName>
        <fullName evidence="6">HTH-type transcriptional regulator CysB</fullName>
    </submittedName>
</protein>
<evidence type="ECO:0000256" key="4">
    <source>
        <dbReference type="ARBA" id="ARBA00023163"/>
    </source>
</evidence>
<comment type="caution">
    <text evidence="6">The sequence shown here is derived from an EMBL/GenBank/DDBJ whole genome shotgun (WGS) entry which is preliminary data.</text>
</comment>
<dbReference type="InterPro" id="IPR000847">
    <property type="entry name" value="LysR_HTH_N"/>
</dbReference>
<dbReference type="Gene3D" id="3.40.190.10">
    <property type="entry name" value="Periplasmic binding protein-like II"/>
    <property type="match status" value="2"/>
</dbReference>
<dbReference type="Pfam" id="PF00126">
    <property type="entry name" value="HTH_1"/>
    <property type="match status" value="1"/>
</dbReference>
<dbReference type="SUPFAM" id="SSF53850">
    <property type="entry name" value="Periplasmic binding protein-like II"/>
    <property type="match status" value="1"/>
</dbReference>
<evidence type="ECO:0000259" key="5">
    <source>
        <dbReference type="PROSITE" id="PS50931"/>
    </source>
</evidence>
<dbReference type="PROSITE" id="PS50931">
    <property type="entry name" value="HTH_LYSR"/>
    <property type="match status" value="1"/>
</dbReference>
<keyword evidence="3" id="KW-0238">DNA-binding</keyword>
<dbReference type="CDD" id="cd08413">
    <property type="entry name" value="PBP2_CysB_like"/>
    <property type="match status" value="1"/>
</dbReference>